<dbReference type="InterPro" id="IPR036737">
    <property type="entry name" value="OmpA-like_sf"/>
</dbReference>
<reference evidence="7 9" key="1">
    <citation type="submission" date="2016-01" db="EMBL/GenBank/DDBJ databases">
        <title>Whole genome sequencing of Myroides marinus L41.</title>
        <authorList>
            <person name="Hong K.W."/>
        </authorList>
    </citation>
    <scope>NUCLEOTIDE SEQUENCE [LARGE SCALE GENOMIC DNA]</scope>
    <source>
        <strain evidence="7 9">L41</strain>
    </source>
</reference>
<dbReference type="Proteomes" id="UP000183077">
    <property type="component" value="Unassembled WGS sequence"/>
</dbReference>
<dbReference type="Proteomes" id="UP000076630">
    <property type="component" value="Unassembled WGS sequence"/>
</dbReference>
<dbReference type="InterPro" id="IPR006664">
    <property type="entry name" value="OMP_bac"/>
</dbReference>
<reference evidence="8 10" key="2">
    <citation type="submission" date="2016-10" db="EMBL/GenBank/DDBJ databases">
        <authorList>
            <person name="de Groot N.N."/>
        </authorList>
    </citation>
    <scope>NUCLEOTIDE SEQUENCE [LARGE SCALE GENOMIC DNA]</scope>
    <source>
        <strain evidence="8 10">DSM 23048</strain>
    </source>
</reference>
<dbReference type="EMBL" id="LQNU01000076">
    <property type="protein sequence ID" value="KZE76609.1"/>
    <property type="molecule type" value="Genomic_DNA"/>
</dbReference>
<comment type="subcellular location">
    <subcellularLocation>
        <location evidence="1">Cell outer membrane</location>
    </subcellularLocation>
</comment>
<dbReference type="PRINTS" id="PR01023">
    <property type="entry name" value="NAFLGMOTY"/>
</dbReference>
<proteinExistence type="predicted"/>
<dbReference type="InterPro" id="IPR039567">
    <property type="entry name" value="Gly-zipper"/>
</dbReference>
<organism evidence="7 9">
    <name type="scientific">Myroides marinus</name>
    <dbReference type="NCBI Taxonomy" id="703342"/>
    <lineage>
        <taxon>Bacteria</taxon>
        <taxon>Pseudomonadati</taxon>
        <taxon>Bacteroidota</taxon>
        <taxon>Flavobacteriia</taxon>
        <taxon>Flavobacteriales</taxon>
        <taxon>Flavobacteriaceae</taxon>
        <taxon>Myroides</taxon>
    </lineage>
</organism>
<evidence type="ECO:0000256" key="4">
    <source>
        <dbReference type="PROSITE-ProRule" id="PRU00473"/>
    </source>
</evidence>
<dbReference type="SUPFAM" id="SSF103088">
    <property type="entry name" value="OmpA-like"/>
    <property type="match status" value="1"/>
</dbReference>
<sequence>MKKTTTFILASSLLVSSMAMTSCEAVKNSNNTQRGATIGAASGAIIGGILGNNIGKGGNGALGAVLGGVVGGAAGGVIGNKMDKQARQIENTVPGAQVERVGEGIKLVLGENSVNFDLNSSTLTQRAKDNLDKLTKVFKDPENVNTDIEIYGYTDNTGKEEYNLSLSKKRAASVRQYLASQGVSASRMKTDGFGIADPIASNDTKEGQAKNRRVEFAIKANEQMVRDAHNQAGTR</sequence>
<dbReference type="EMBL" id="FNYS01000011">
    <property type="protein sequence ID" value="SEJ06924.1"/>
    <property type="molecule type" value="Genomic_DNA"/>
</dbReference>
<evidence type="ECO:0000256" key="5">
    <source>
        <dbReference type="SAM" id="SignalP"/>
    </source>
</evidence>
<dbReference type="Pfam" id="PF13488">
    <property type="entry name" value="Gly-zipper_Omp"/>
    <property type="match status" value="1"/>
</dbReference>
<keyword evidence="5" id="KW-0732">Signal</keyword>
<keyword evidence="2 4" id="KW-0472">Membrane</keyword>
<dbReference type="AlphaFoldDB" id="A0A161RYA7"/>
<evidence type="ECO:0000313" key="10">
    <source>
        <dbReference type="Proteomes" id="UP000183077"/>
    </source>
</evidence>
<dbReference type="OrthoDB" id="9782229at2"/>
<dbReference type="PROSITE" id="PS51123">
    <property type="entry name" value="OMPA_2"/>
    <property type="match status" value="1"/>
</dbReference>
<accession>A0A161RYA7</accession>
<evidence type="ECO:0000313" key="7">
    <source>
        <dbReference type="EMBL" id="KZE76609.1"/>
    </source>
</evidence>
<dbReference type="GeneID" id="82257534"/>
<keyword evidence="3" id="KW-0998">Cell outer membrane</keyword>
<dbReference type="RefSeq" id="WP_038986022.1">
    <property type="nucleotide sequence ID" value="NZ_FNYS01000011.1"/>
</dbReference>
<dbReference type="InterPro" id="IPR006665">
    <property type="entry name" value="OmpA-like"/>
</dbReference>
<evidence type="ECO:0000256" key="3">
    <source>
        <dbReference type="ARBA" id="ARBA00023237"/>
    </source>
</evidence>
<dbReference type="GO" id="GO:0009279">
    <property type="term" value="C:cell outer membrane"/>
    <property type="evidence" value="ECO:0007669"/>
    <property type="project" value="UniProtKB-SubCell"/>
</dbReference>
<dbReference type="PANTHER" id="PTHR30329:SF21">
    <property type="entry name" value="LIPOPROTEIN YIAD-RELATED"/>
    <property type="match status" value="1"/>
</dbReference>
<dbReference type="Gene3D" id="3.30.1330.60">
    <property type="entry name" value="OmpA-like domain"/>
    <property type="match status" value="1"/>
</dbReference>
<evidence type="ECO:0000259" key="6">
    <source>
        <dbReference type="PROSITE" id="PS51123"/>
    </source>
</evidence>
<dbReference type="PROSITE" id="PS51257">
    <property type="entry name" value="PROKAR_LIPOPROTEIN"/>
    <property type="match status" value="1"/>
</dbReference>
<name>A0A161RYA7_9FLAO</name>
<feature type="domain" description="OmpA-like" evidence="6">
    <location>
        <begin position="103"/>
        <end position="222"/>
    </location>
</feature>
<evidence type="ECO:0000313" key="8">
    <source>
        <dbReference type="EMBL" id="SEJ06924.1"/>
    </source>
</evidence>
<dbReference type="InterPro" id="IPR050330">
    <property type="entry name" value="Bact_OuterMem_StrucFunc"/>
</dbReference>
<dbReference type="Pfam" id="PF00691">
    <property type="entry name" value="OmpA"/>
    <property type="match status" value="1"/>
</dbReference>
<dbReference type="PANTHER" id="PTHR30329">
    <property type="entry name" value="STATOR ELEMENT OF FLAGELLAR MOTOR COMPLEX"/>
    <property type="match status" value="1"/>
</dbReference>
<evidence type="ECO:0000313" key="9">
    <source>
        <dbReference type="Proteomes" id="UP000076630"/>
    </source>
</evidence>
<dbReference type="PRINTS" id="PR01021">
    <property type="entry name" value="OMPADOMAIN"/>
</dbReference>
<feature type="signal peptide" evidence="5">
    <location>
        <begin position="1"/>
        <end position="21"/>
    </location>
</feature>
<keyword evidence="9" id="KW-1185">Reference proteome</keyword>
<evidence type="ECO:0000256" key="2">
    <source>
        <dbReference type="ARBA" id="ARBA00023136"/>
    </source>
</evidence>
<feature type="chain" id="PRO_5015051612" evidence="5">
    <location>
        <begin position="22"/>
        <end position="235"/>
    </location>
</feature>
<dbReference type="CDD" id="cd07185">
    <property type="entry name" value="OmpA_C-like"/>
    <property type="match status" value="1"/>
</dbReference>
<evidence type="ECO:0000256" key="1">
    <source>
        <dbReference type="ARBA" id="ARBA00004442"/>
    </source>
</evidence>
<protein>
    <submittedName>
        <fullName evidence="8">Outer membrane protein OmpA</fullName>
    </submittedName>
</protein>
<gene>
    <name evidence="7" type="ORF">AV926_15825</name>
    <name evidence="8" type="ORF">SAMN04488018_1116</name>
</gene>